<feature type="compositionally biased region" description="Basic residues" evidence="1">
    <location>
        <begin position="265"/>
        <end position="278"/>
    </location>
</feature>
<feature type="compositionally biased region" description="Low complexity" evidence="1">
    <location>
        <begin position="279"/>
        <end position="294"/>
    </location>
</feature>
<feature type="region of interest" description="Disordered" evidence="1">
    <location>
        <begin position="106"/>
        <end position="294"/>
    </location>
</feature>
<dbReference type="EMBL" id="CADCVT010000066">
    <property type="protein sequence ID" value="CAA9480773.1"/>
    <property type="molecule type" value="Genomic_DNA"/>
</dbReference>
<feature type="non-terminal residue" evidence="2">
    <location>
        <position position="1"/>
    </location>
</feature>
<feature type="region of interest" description="Disordered" evidence="1">
    <location>
        <begin position="50"/>
        <end position="76"/>
    </location>
</feature>
<feature type="non-terminal residue" evidence="2">
    <location>
        <position position="294"/>
    </location>
</feature>
<organism evidence="2">
    <name type="scientific">uncultured Solirubrobacteraceae bacterium</name>
    <dbReference type="NCBI Taxonomy" id="1162706"/>
    <lineage>
        <taxon>Bacteria</taxon>
        <taxon>Bacillati</taxon>
        <taxon>Actinomycetota</taxon>
        <taxon>Thermoleophilia</taxon>
        <taxon>Solirubrobacterales</taxon>
        <taxon>Solirubrobacteraceae</taxon>
        <taxon>environmental samples</taxon>
    </lineage>
</organism>
<dbReference type="AlphaFoldDB" id="A0A6J4RZ70"/>
<feature type="compositionally biased region" description="Basic residues" evidence="1">
    <location>
        <begin position="213"/>
        <end position="235"/>
    </location>
</feature>
<sequence length="294" mass="32664">AAAGMGEPSGWPPGPRARVCVQGLERRRRRRVGRALLHRIVVGRDALRPDRPRGVLRLPGHAPEDLDHRGPHAGDLLARGRGLRRAHPARAPRPHPAERQRAEHALADVLPAHHRPRRGARDADGRLARRAARRRAALAPGVDHRPVERPGARRATGPPARDLRGPDRDRRRAPRRVPPRRPAQRQPVGERAALRRRGTQPEGGARARAQARAARRRLGRRGRARVRRSRLRASGRPRGPERPRRAGLRRAPRAGGRGGGAVERRRPRRPPVGRRARSRVPALPAPARLRAAPL</sequence>
<feature type="compositionally biased region" description="Basic and acidic residues" evidence="1">
    <location>
        <begin position="62"/>
        <end position="72"/>
    </location>
</feature>
<feature type="compositionally biased region" description="Basic and acidic residues" evidence="1">
    <location>
        <begin position="142"/>
        <end position="151"/>
    </location>
</feature>
<evidence type="ECO:0000256" key="1">
    <source>
        <dbReference type="SAM" id="MobiDB-lite"/>
    </source>
</evidence>
<feature type="compositionally biased region" description="Low complexity" evidence="1">
    <location>
        <begin position="203"/>
        <end position="212"/>
    </location>
</feature>
<gene>
    <name evidence="2" type="ORF">AVDCRST_MAG85-657</name>
</gene>
<feature type="compositionally biased region" description="Basic and acidic residues" evidence="1">
    <location>
        <begin position="161"/>
        <end position="170"/>
    </location>
</feature>
<proteinExistence type="predicted"/>
<name>A0A6J4RZ70_9ACTN</name>
<evidence type="ECO:0000313" key="2">
    <source>
        <dbReference type="EMBL" id="CAA9480773.1"/>
    </source>
</evidence>
<protein>
    <submittedName>
        <fullName evidence="2">Uncharacterized protein</fullName>
    </submittedName>
</protein>
<feature type="compositionally biased region" description="Basic residues" evidence="1">
    <location>
        <begin position="171"/>
        <end position="183"/>
    </location>
</feature>
<reference evidence="2" key="1">
    <citation type="submission" date="2020-02" db="EMBL/GenBank/DDBJ databases">
        <authorList>
            <person name="Meier V. D."/>
        </authorList>
    </citation>
    <scope>NUCLEOTIDE SEQUENCE</scope>
    <source>
        <strain evidence="2">AVDCRST_MAG85</strain>
    </source>
</reference>
<accession>A0A6J4RZ70</accession>